<organism evidence="1 2">
    <name type="scientific">Rugamonas aquatica</name>
    <dbReference type="NCBI Taxonomy" id="2743357"/>
    <lineage>
        <taxon>Bacteria</taxon>
        <taxon>Pseudomonadati</taxon>
        <taxon>Pseudomonadota</taxon>
        <taxon>Betaproteobacteria</taxon>
        <taxon>Burkholderiales</taxon>
        <taxon>Oxalobacteraceae</taxon>
        <taxon>Telluria group</taxon>
        <taxon>Rugamonas</taxon>
    </lineage>
</organism>
<evidence type="ECO:0008006" key="3">
    <source>
        <dbReference type="Google" id="ProtNLM"/>
    </source>
</evidence>
<sequence>MPLPHSGVEALAAALAEVPNGADPAAMRPNQVFLSRQLVWQPPDTQMMAASWQVMVRTYGEQRAAWLEQASGQHVPSSLFMADHTPSAMRDGRPGLPLVTEMEPWRFAVYAWGAERLVLKVIVKDDEEQERGNRRRRSRVALRLELMLPGVGRVVIQMEPATGNGVVLEVGAAQTSAMQHMREMLPQLAATVSRSGLTILRCRLRRELPPSSGEHSHPTRLHTAALTQAIFKAMAELAVLLSQPMPPDELFTETA</sequence>
<dbReference type="EMBL" id="WHUG01000001">
    <property type="protein sequence ID" value="MQA36534.1"/>
    <property type="molecule type" value="Genomic_DNA"/>
</dbReference>
<dbReference type="AlphaFoldDB" id="A0A6A7MVQ6"/>
<name>A0A6A7MVQ6_9BURK</name>
<comment type="caution">
    <text evidence="1">The sequence shown here is derived from an EMBL/GenBank/DDBJ whole genome shotgun (WGS) entry which is preliminary data.</text>
</comment>
<proteinExistence type="predicted"/>
<dbReference type="Proteomes" id="UP000440498">
    <property type="component" value="Unassembled WGS sequence"/>
</dbReference>
<gene>
    <name evidence="1" type="ORF">GEV02_00100</name>
</gene>
<protein>
    <recommendedName>
        <fullName evidence="3">Flagellar hook-length control protein FliK</fullName>
    </recommendedName>
</protein>
<keyword evidence="2" id="KW-1185">Reference proteome</keyword>
<evidence type="ECO:0000313" key="1">
    <source>
        <dbReference type="EMBL" id="MQA36534.1"/>
    </source>
</evidence>
<reference evidence="1 2" key="1">
    <citation type="submission" date="2019-10" db="EMBL/GenBank/DDBJ databases">
        <title>Two novel species isolated from a subtropical stream in China.</title>
        <authorList>
            <person name="Lu H."/>
        </authorList>
    </citation>
    <scope>NUCLEOTIDE SEQUENCE [LARGE SCALE GENOMIC DNA]</scope>
    <source>
        <strain evidence="1 2">FT29W</strain>
    </source>
</reference>
<accession>A0A6A7MVQ6</accession>
<evidence type="ECO:0000313" key="2">
    <source>
        <dbReference type="Proteomes" id="UP000440498"/>
    </source>
</evidence>